<dbReference type="RefSeq" id="WP_369275865.1">
    <property type="nucleotide sequence ID" value="NZ_CP163432.1"/>
</dbReference>
<sequence>MPVQSLVPRLPPAAWRILGADALSAVGTGLTLPFLMVYLHTVCGFAVEVAGSVLATFGLVSLVGNPLGGWLSDRCGPQRPLVAGLALSALGTAGWAVVSQPWHAFTAATIAALGISVCWPAQSALLASVVETHQRTSVFSVGHMTLNMGLGTGALIAALLVDPRQLGTFTLLYLLDAVTFLAAAGIVALGAPLSGAGSTRGPQEGAALRDRQSGYRHVVRDGVLVLLWLITALLVTAGFAQFHIAIPIVAVEAGVPAHRLGMIFAVNTIGVVVFQLVALRMVRSRRRTRVAMILAVLWAMCWCIVILAVRLPPGPLVLATLLTASAVFALGEVLLAPTLPALVNDIAPERLRGRYNGAHTLAYTVGFVVGPLLSASALGNGETVLLLVGLTSVCLATVPLIYVLERRLNPAVNLTPGRLAGSDISDDDPNVSTPAR</sequence>
<evidence type="ECO:0000256" key="7">
    <source>
        <dbReference type="SAM" id="Phobius"/>
    </source>
</evidence>
<feature type="transmembrane region" description="Helical" evidence="7">
    <location>
        <begin position="104"/>
        <end position="126"/>
    </location>
</feature>
<comment type="subcellular location">
    <subcellularLocation>
        <location evidence="1">Cell membrane</location>
        <topology evidence="1">Multi-pass membrane protein</topology>
    </subcellularLocation>
</comment>
<feature type="transmembrane region" description="Helical" evidence="7">
    <location>
        <begin position="384"/>
        <end position="404"/>
    </location>
</feature>
<dbReference type="InterPro" id="IPR020846">
    <property type="entry name" value="MFS_dom"/>
</dbReference>
<dbReference type="Gene3D" id="1.20.1250.20">
    <property type="entry name" value="MFS general substrate transporter like domains"/>
    <property type="match status" value="1"/>
</dbReference>
<feature type="transmembrane region" description="Helical" evidence="7">
    <location>
        <begin position="218"/>
        <end position="240"/>
    </location>
</feature>
<evidence type="ECO:0000256" key="6">
    <source>
        <dbReference type="ARBA" id="ARBA00023136"/>
    </source>
</evidence>
<dbReference type="PANTHER" id="PTHR23517:SF2">
    <property type="entry name" value="MULTIDRUG RESISTANCE PROTEIN MDTH"/>
    <property type="match status" value="1"/>
</dbReference>
<feature type="transmembrane region" description="Helical" evidence="7">
    <location>
        <begin position="291"/>
        <end position="311"/>
    </location>
</feature>
<dbReference type="Pfam" id="PF07690">
    <property type="entry name" value="MFS_1"/>
    <property type="match status" value="1"/>
</dbReference>
<accession>A0AB39NDK6</accession>
<keyword evidence="6 7" id="KW-0472">Membrane</keyword>
<gene>
    <name evidence="9" type="ORF">AB5J55_43375</name>
</gene>
<dbReference type="EMBL" id="CP163432">
    <property type="protein sequence ID" value="XDQ15941.1"/>
    <property type="molecule type" value="Genomic_DNA"/>
</dbReference>
<feature type="transmembrane region" description="Helical" evidence="7">
    <location>
        <begin position="260"/>
        <end position="279"/>
    </location>
</feature>
<keyword evidence="5 7" id="KW-1133">Transmembrane helix</keyword>
<dbReference type="GO" id="GO:0005886">
    <property type="term" value="C:plasma membrane"/>
    <property type="evidence" value="ECO:0007669"/>
    <property type="project" value="UniProtKB-SubCell"/>
</dbReference>
<feature type="domain" description="Major facilitator superfamily (MFS) profile" evidence="8">
    <location>
        <begin position="1"/>
        <end position="407"/>
    </location>
</feature>
<evidence type="ECO:0000256" key="3">
    <source>
        <dbReference type="ARBA" id="ARBA00022475"/>
    </source>
</evidence>
<evidence type="ECO:0000256" key="5">
    <source>
        <dbReference type="ARBA" id="ARBA00022989"/>
    </source>
</evidence>
<dbReference type="InterPro" id="IPR011701">
    <property type="entry name" value="MFS"/>
</dbReference>
<keyword evidence="4 7" id="KW-0812">Transmembrane</keyword>
<dbReference type="InterPro" id="IPR036259">
    <property type="entry name" value="MFS_trans_sf"/>
</dbReference>
<feature type="transmembrane region" description="Helical" evidence="7">
    <location>
        <begin position="138"/>
        <end position="161"/>
    </location>
</feature>
<proteinExistence type="predicted"/>
<evidence type="ECO:0000313" key="9">
    <source>
        <dbReference type="EMBL" id="XDQ15941.1"/>
    </source>
</evidence>
<dbReference type="SUPFAM" id="SSF103473">
    <property type="entry name" value="MFS general substrate transporter"/>
    <property type="match status" value="1"/>
</dbReference>
<dbReference type="GO" id="GO:0022857">
    <property type="term" value="F:transmembrane transporter activity"/>
    <property type="evidence" value="ECO:0007669"/>
    <property type="project" value="InterPro"/>
</dbReference>
<feature type="transmembrane region" description="Helical" evidence="7">
    <location>
        <begin position="360"/>
        <end position="378"/>
    </location>
</feature>
<keyword evidence="3" id="KW-1003">Cell membrane</keyword>
<dbReference type="PROSITE" id="PS50850">
    <property type="entry name" value="MFS"/>
    <property type="match status" value="1"/>
</dbReference>
<evidence type="ECO:0000256" key="4">
    <source>
        <dbReference type="ARBA" id="ARBA00022692"/>
    </source>
</evidence>
<protein>
    <submittedName>
        <fullName evidence="9">MFS transporter</fullName>
    </submittedName>
</protein>
<dbReference type="PANTHER" id="PTHR23517">
    <property type="entry name" value="RESISTANCE PROTEIN MDTM, PUTATIVE-RELATED-RELATED"/>
    <property type="match status" value="1"/>
</dbReference>
<evidence type="ECO:0000259" key="8">
    <source>
        <dbReference type="PROSITE" id="PS50850"/>
    </source>
</evidence>
<feature type="transmembrane region" description="Helical" evidence="7">
    <location>
        <begin position="317"/>
        <end position="339"/>
    </location>
</feature>
<feature type="transmembrane region" description="Helical" evidence="7">
    <location>
        <begin position="173"/>
        <end position="197"/>
    </location>
</feature>
<evidence type="ECO:0000256" key="1">
    <source>
        <dbReference type="ARBA" id="ARBA00004651"/>
    </source>
</evidence>
<reference evidence="9" key="1">
    <citation type="submission" date="2024-07" db="EMBL/GenBank/DDBJ databases">
        <authorList>
            <person name="Yu S.T."/>
        </authorList>
    </citation>
    <scope>NUCLEOTIDE SEQUENCE</scope>
    <source>
        <strain evidence="9">R11</strain>
    </source>
</reference>
<evidence type="ECO:0000256" key="2">
    <source>
        <dbReference type="ARBA" id="ARBA00022448"/>
    </source>
</evidence>
<name>A0AB39NDK6_9ACTN</name>
<dbReference type="InterPro" id="IPR050171">
    <property type="entry name" value="MFS_Transporters"/>
</dbReference>
<dbReference type="AlphaFoldDB" id="A0AB39NDK6"/>
<keyword evidence="2" id="KW-0813">Transport</keyword>
<organism evidence="9">
    <name type="scientific">Streptomyces sp. R11</name>
    <dbReference type="NCBI Taxonomy" id="3238625"/>
    <lineage>
        <taxon>Bacteria</taxon>
        <taxon>Bacillati</taxon>
        <taxon>Actinomycetota</taxon>
        <taxon>Actinomycetes</taxon>
        <taxon>Kitasatosporales</taxon>
        <taxon>Streptomycetaceae</taxon>
        <taxon>Streptomyces</taxon>
    </lineage>
</organism>
<feature type="transmembrane region" description="Helical" evidence="7">
    <location>
        <begin position="81"/>
        <end position="98"/>
    </location>
</feature>